<proteinExistence type="inferred from homology"/>
<dbReference type="Proteomes" id="UP000214689">
    <property type="component" value="Chromosome"/>
</dbReference>
<dbReference type="SUPFAM" id="SSF55424">
    <property type="entry name" value="FAD/NAD-linked reductases, dimerisation (C-terminal) domain"/>
    <property type="match status" value="1"/>
</dbReference>
<dbReference type="Pfam" id="PF00581">
    <property type="entry name" value="Rhodanese"/>
    <property type="match status" value="1"/>
</dbReference>
<dbReference type="PRINTS" id="PR00411">
    <property type="entry name" value="PNDRDTASEI"/>
</dbReference>
<evidence type="ECO:0000313" key="10">
    <source>
        <dbReference type="Proteomes" id="UP000214689"/>
    </source>
</evidence>
<dbReference type="InterPro" id="IPR050260">
    <property type="entry name" value="FAD-bd_OxRdtase"/>
</dbReference>
<dbReference type="OrthoDB" id="9802028at2"/>
<accession>A0A223ARS1</accession>
<evidence type="ECO:0000256" key="1">
    <source>
        <dbReference type="ARBA" id="ARBA00001974"/>
    </source>
</evidence>
<feature type="domain" description="Rhodanese" evidence="8">
    <location>
        <begin position="466"/>
        <end position="553"/>
    </location>
</feature>
<keyword evidence="6" id="KW-0676">Redox-active center</keyword>
<evidence type="ECO:0000256" key="5">
    <source>
        <dbReference type="ARBA" id="ARBA00023002"/>
    </source>
</evidence>
<dbReference type="PROSITE" id="PS01148">
    <property type="entry name" value="UPF0033"/>
    <property type="match status" value="1"/>
</dbReference>
<dbReference type="SUPFAM" id="SSF64307">
    <property type="entry name" value="SirA-like"/>
    <property type="match status" value="1"/>
</dbReference>
<evidence type="ECO:0000259" key="8">
    <source>
        <dbReference type="PROSITE" id="PS50206"/>
    </source>
</evidence>
<feature type="region of interest" description="Disordered" evidence="7">
    <location>
        <begin position="557"/>
        <end position="577"/>
    </location>
</feature>
<evidence type="ECO:0000256" key="3">
    <source>
        <dbReference type="ARBA" id="ARBA00022630"/>
    </source>
</evidence>
<feature type="compositionally biased region" description="Basic and acidic residues" evidence="7">
    <location>
        <begin position="563"/>
        <end position="573"/>
    </location>
</feature>
<keyword evidence="10" id="KW-1185">Reference proteome</keyword>
<keyword evidence="3" id="KW-0285">Flavoprotein</keyword>
<dbReference type="Gene3D" id="3.40.1260.10">
    <property type="entry name" value="DsrEFH-like"/>
    <property type="match status" value="1"/>
</dbReference>
<evidence type="ECO:0000256" key="4">
    <source>
        <dbReference type="ARBA" id="ARBA00022827"/>
    </source>
</evidence>
<dbReference type="InterPro" id="IPR001455">
    <property type="entry name" value="TusA-like"/>
</dbReference>
<name>A0A223ARS1_9FIRM</name>
<evidence type="ECO:0000256" key="2">
    <source>
        <dbReference type="ARBA" id="ARBA00009130"/>
    </source>
</evidence>
<dbReference type="Pfam" id="PF02852">
    <property type="entry name" value="Pyr_redox_dim"/>
    <property type="match status" value="1"/>
</dbReference>
<dbReference type="PANTHER" id="PTHR43429">
    <property type="entry name" value="PYRIDINE NUCLEOTIDE-DISULFIDE OXIDOREDUCTASE DOMAIN-CONTAINING"/>
    <property type="match status" value="1"/>
</dbReference>
<evidence type="ECO:0000313" key="9">
    <source>
        <dbReference type="EMBL" id="ASS37670.1"/>
    </source>
</evidence>
<dbReference type="Pfam" id="PF01206">
    <property type="entry name" value="TusA"/>
    <property type="match status" value="1"/>
</dbReference>
<dbReference type="SUPFAM" id="SSF75169">
    <property type="entry name" value="DsrEFH-like"/>
    <property type="match status" value="1"/>
</dbReference>
<dbReference type="InterPro" id="IPR004099">
    <property type="entry name" value="Pyr_nucl-diS_OxRdtase_dimer"/>
</dbReference>
<keyword evidence="4" id="KW-0274">FAD</keyword>
<dbReference type="EMBL" id="CP016199">
    <property type="protein sequence ID" value="ASS37670.1"/>
    <property type="molecule type" value="Genomic_DNA"/>
</dbReference>
<dbReference type="Gene3D" id="3.50.50.60">
    <property type="entry name" value="FAD/NAD(P)-binding domain"/>
    <property type="match status" value="2"/>
</dbReference>
<dbReference type="PANTHER" id="PTHR43429:SF1">
    <property type="entry name" value="NAD(P)H SULFUR OXIDOREDUCTASE (COA-DEPENDENT)"/>
    <property type="match status" value="1"/>
</dbReference>
<dbReference type="InterPro" id="IPR036188">
    <property type="entry name" value="FAD/NAD-bd_sf"/>
</dbReference>
<evidence type="ECO:0000256" key="6">
    <source>
        <dbReference type="ARBA" id="ARBA00023284"/>
    </source>
</evidence>
<dbReference type="PRINTS" id="PR00368">
    <property type="entry name" value="FADPNR"/>
</dbReference>
<dbReference type="GO" id="GO:0016491">
    <property type="term" value="F:oxidoreductase activity"/>
    <property type="evidence" value="ECO:0007669"/>
    <property type="project" value="UniProtKB-KW"/>
</dbReference>
<dbReference type="RefSeq" id="WP_094233900.1">
    <property type="nucleotide sequence ID" value="NZ_CP016199.1"/>
</dbReference>
<protein>
    <submittedName>
        <fullName evidence="9">Pyridine nucleotide-disulfide oxidoreductase</fullName>
    </submittedName>
</protein>
<dbReference type="SUPFAM" id="SSF51905">
    <property type="entry name" value="FAD/NAD(P)-binding domain"/>
    <property type="match status" value="2"/>
</dbReference>
<dbReference type="InterPro" id="IPR036868">
    <property type="entry name" value="TusA-like_sf"/>
</dbReference>
<dbReference type="InterPro" id="IPR032836">
    <property type="entry name" value="DsrE2-like"/>
</dbReference>
<keyword evidence="5" id="KW-0560">Oxidoreductase</keyword>
<dbReference type="InterPro" id="IPR027396">
    <property type="entry name" value="DsrEFH-like"/>
</dbReference>
<sequence length="835" mass="90890">MKILVVGAVAGGATALARLRRLDEKAEIIVFERGGYISYANCGLPYYIGKQIKNRDSLFVSDKDTIEAKYRVEIRLNSNVESIDRENKTVTVKNSETGEEYQESYDKLLLSTGSSPFVPNPSWLEQGRVFKLWTIPDTDKIYEFVGNHAPKRAVIVGGGFIGLEMAENLSDRGVEVSLCDMADQVMPPIDKDMAKIVEVRLAEKGVHLYLGNGLKDIENDGSKVLLADGTSIETDLVILSIGVKPNSQIAEAAGLELNARRGIKVDEYMRTSDENIYAVGDVIGVQDYMLGGEVMIPLAGPANKQGRNVADNMLGLGEKTYDGTLGTSVAKIFDMTVASTGASEKALNRVGKVYGEDYFVSLVHPMSHAGYYPGATPMTIKLVFDRDGKVLGAQIVGYDGVDKRIDTISTLLHFHGTISDLANLELAYAPPYSSAKDPVNFAGYTAENILSDLAHPMRVDELDVEGSNEYVLLDVREEIEAMTSPVEGAVHIPLTQLRNRIGELEHGKSYVTLCSVGLRGYIAERILRQRGHEAYYLLGGCRTMNIHYKNTAKIKANPMSNSAKDDTSQEKLNLKPSPGSVNTVTLDACGLSCPGPIIKVSEYMNGLKIGDELKVTASDPGFVADIENWCQNTGNTLLESYSNGGSYNVVLRRGVNCDSDGSCEAIACEHDKVVDTACTVKEKTMIVFDGSLDKAIASFIIATGAAAMGNKVHMFFTFWGLSVIRKTQPPAVKKSFLSKMFANMIPKGSRKLKLSHMNMGGMGAKMIRQVMKSKGITTLEELIQTAINMGVEMTACQMSMDVMGITKEELIDSVKVGGVATMLNNSDRSNMNLFI</sequence>
<dbReference type="InterPro" id="IPR023753">
    <property type="entry name" value="FAD/NAD-binding_dom"/>
</dbReference>
<gene>
    <name evidence="9" type="ORF">AXF17_03855</name>
</gene>
<dbReference type="Pfam" id="PF07992">
    <property type="entry name" value="Pyr_redox_2"/>
    <property type="match status" value="1"/>
</dbReference>
<dbReference type="InterPro" id="IPR001763">
    <property type="entry name" value="Rhodanese-like_dom"/>
</dbReference>
<dbReference type="SMART" id="SM00450">
    <property type="entry name" value="RHOD"/>
    <property type="match status" value="1"/>
</dbReference>
<dbReference type="PROSITE" id="PS50206">
    <property type="entry name" value="RHODANESE_3"/>
    <property type="match status" value="1"/>
</dbReference>
<comment type="cofactor">
    <cofactor evidence="1">
        <name>FAD</name>
        <dbReference type="ChEBI" id="CHEBI:57692"/>
    </cofactor>
</comment>
<dbReference type="AlphaFoldDB" id="A0A223ARS1"/>
<dbReference type="Gene3D" id="3.40.250.10">
    <property type="entry name" value="Rhodanese-like domain"/>
    <property type="match status" value="1"/>
</dbReference>
<dbReference type="Pfam" id="PF13686">
    <property type="entry name" value="DrsE_2"/>
    <property type="match status" value="1"/>
</dbReference>
<dbReference type="InterPro" id="IPR036873">
    <property type="entry name" value="Rhodanese-like_dom_sf"/>
</dbReference>
<evidence type="ECO:0000256" key="7">
    <source>
        <dbReference type="SAM" id="MobiDB-lite"/>
    </source>
</evidence>
<comment type="similarity">
    <text evidence="2">Belongs to the class-III pyridine nucleotide-disulfide oxidoreductase family.</text>
</comment>
<organism evidence="9 10">
    <name type="scientific">Mogibacterium pumilum</name>
    <dbReference type="NCBI Taxonomy" id="86332"/>
    <lineage>
        <taxon>Bacteria</taxon>
        <taxon>Bacillati</taxon>
        <taxon>Bacillota</taxon>
        <taxon>Clostridia</taxon>
        <taxon>Peptostreptococcales</taxon>
        <taxon>Anaerovoracaceae</taxon>
        <taxon>Mogibacterium</taxon>
    </lineage>
</organism>
<dbReference type="SUPFAM" id="SSF52821">
    <property type="entry name" value="Rhodanese/Cell cycle control phosphatase"/>
    <property type="match status" value="1"/>
</dbReference>
<reference evidence="10" key="1">
    <citation type="submission" date="2016-05" db="EMBL/GenBank/DDBJ databases">
        <authorList>
            <person name="Holder M.E."/>
            <person name="Ajami N.J."/>
            <person name="Petrosino J.F."/>
        </authorList>
    </citation>
    <scope>NUCLEOTIDE SEQUENCE [LARGE SCALE GENOMIC DNA]</scope>
    <source>
        <strain evidence="10">ATCC 700696</strain>
    </source>
</reference>
<dbReference type="InterPro" id="IPR016156">
    <property type="entry name" value="FAD/NAD-linked_Rdtase_dimer_sf"/>
</dbReference>
<dbReference type="Gene3D" id="3.30.110.40">
    <property type="entry name" value="TusA-like domain"/>
    <property type="match status" value="1"/>
</dbReference>